<evidence type="ECO:0000256" key="1">
    <source>
        <dbReference type="ARBA" id="ARBA00023015"/>
    </source>
</evidence>
<keyword evidence="2" id="KW-0238">DNA-binding</keyword>
<dbReference type="SUPFAM" id="SSF46785">
    <property type="entry name" value="Winged helix' DNA-binding domain"/>
    <property type="match status" value="1"/>
</dbReference>
<protein>
    <submittedName>
        <fullName evidence="6">IclR family transcriptional regulator</fullName>
    </submittedName>
</protein>
<organism evidence="6">
    <name type="scientific">Streptomyces sp. R02</name>
    <dbReference type="NCBI Taxonomy" id="3238623"/>
    <lineage>
        <taxon>Bacteria</taxon>
        <taxon>Bacillati</taxon>
        <taxon>Actinomycetota</taxon>
        <taxon>Actinomycetes</taxon>
        <taxon>Kitasatosporales</taxon>
        <taxon>Streptomycetaceae</taxon>
        <taxon>Streptomyces</taxon>
    </lineage>
</organism>
<keyword evidence="3" id="KW-0804">Transcription</keyword>
<evidence type="ECO:0000313" key="6">
    <source>
        <dbReference type="EMBL" id="XDP98475.1"/>
    </source>
</evidence>
<dbReference type="InterPro" id="IPR036390">
    <property type="entry name" value="WH_DNA-bd_sf"/>
</dbReference>
<dbReference type="Gene3D" id="1.10.10.10">
    <property type="entry name" value="Winged helix-like DNA-binding domain superfamily/Winged helix DNA-binding domain"/>
    <property type="match status" value="1"/>
</dbReference>
<dbReference type="GO" id="GO:0003700">
    <property type="term" value="F:DNA-binding transcription factor activity"/>
    <property type="evidence" value="ECO:0007669"/>
    <property type="project" value="TreeGrafter"/>
</dbReference>
<dbReference type="PANTHER" id="PTHR30136">
    <property type="entry name" value="HELIX-TURN-HELIX TRANSCRIPTIONAL REGULATOR, ICLR FAMILY"/>
    <property type="match status" value="1"/>
</dbReference>
<dbReference type="SMART" id="SM00346">
    <property type="entry name" value="HTH_ICLR"/>
    <property type="match status" value="1"/>
</dbReference>
<dbReference type="EMBL" id="CP163430">
    <property type="protein sequence ID" value="XDP98475.1"/>
    <property type="molecule type" value="Genomic_DNA"/>
</dbReference>
<feature type="domain" description="HTH iclR-type" evidence="4">
    <location>
        <begin position="24"/>
        <end position="84"/>
    </location>
</feature>
<evidence type="ECO:0000256" key="2">
    <source>
        <dbReference type="ARBA" id="ARBA00023125"/>
    </source>
</evidence>
<dbReference type="Pfam" id="PF01614">
    <property type="entry name" value="IclR_C"/>
    <property type="match status" value="1"/>
</dbReference>
<dbReference type="InterPro" id="IPR014757">
    <property type="entry name" value="Tscrpt_reg_IclR_C"/>
</dbReference>
<evidence type="ECO:0000259" key="4">
    <source>
        <dbReference type="PROSITE" id="PS51077"/>
    </source>
</evidence>
<name>A0AB39M0G0_9ACTN</name>
<feature type="domain" description="IclR-ED" evidence="5">
    <location>
        <begin position="85"/>
        <end position="263"/>
    </location>
</feature>
<dbReference type="InterPro" id="IPR005471">
    <property type="entry name" value="Tscrpt_reg_IclR_N"/>
</dbReference>
<dbReference type="InterPro" id="IPR050707">
    <property type="entry name" value="HTH_MetabolicPath_Reg"/>
</dbReference>
<reference evidence="6" key="1">
    <citation type="submission" date="2024-07" db="EMBL/GenBank/DDBJ databases">
        <authorList>
            <person name="Yu S.T."/>
        </authorList>
    </citation>
    <scope>NUCLEOTIDE SEQUENCE</scope>
    <source>
        <strain evidence="6">R02</strain>
        <plasmid evidence="6">unnamed1</plasmid>
    </source>
</reference>
<proteinExistence type="predicted"/>
<sequence>MRRAQALAATKMGSGTMSDGQPSILVMEKAVRVLDCFTPDNTRLSLSDLRRLTGMPNSTVARLVRTLVASDVLQKTGDEYCVGLRVLGWASAASAGSDLLVAADPVAAHLRDAIGETAGVYIRRGTTRVAVIVKLSSRSVIYRSDVGQLMPMHLGAAGKVFMAHDERVLNAVLVETADQVPGESRAALEQQLEFVRANGWLLTEEEREAGLNSLAAPVFDATGAVVAAIAVGGPSFRLDRAAAERFGPLVASSAHALSRRLGYDGAEAGQAPGGATAGTS</sequence>
<evidence type="ECO:0000259" key="5">
    <source>
        <dbReference type="PROSITE" id="PS51078"/>
    </source>
</evidence>
<dbReference type="InterPro" id="IPR029016">
    <property type="entry name" value="GAF-like_dom_sf"/>
</dbReference>
<dbReference type="PANTHER" id="PTHR30136:SF39">
    <property type="entry name" value="TRANSCRIPTIONAL REGULATORY PROTEIN"/>
    <property type="match status" value="1"/>
</dbReference>
<evidence type="ECO:0000256" key="3">
    <source>
        <dbReference type="ARBA" id="ARBA00023163"/>
    </source>
</evidence>
<keyword evidence="6" id="KW-0614">Plasmid</keyword>
<dbReference type="Pfam" id="PF09339">
    <property type="entry name" value="HTH_IclR"/>
    <property type="match status" value="1"/>
</dbReference>
<dbReference type="SUPFAM" id="SSF55781">
    <property type="entry name" value="GAF domain-like"/>
    <property type="match status" value="1"/>
</dbReference>
<dbReference type="InterPro" id="IPR036388">
    <property type="entry name" value="WH-like_DNA-bd_sf"/>
</dbReference>
<geneLocation type="plasmid" evidence="6">
    <name>unnamed1</name>
</geneLocation>
<dbReference type="PROSITE" id="PS51078">
    <property type="entry name" value="ICLR_ED"/>
    <property type="match status" value="1"/>
</dbReference>
<dbReference type="RefSeq" id="WP_369153553.1">
    <property type="nucleotide sequence ID" value="NZ_CP163430.1"/>
</dbReference>
<dbReference type="AlphaFoldDB" id="A0AB39M0G0"/>
<accession>A0AB39M0G0</accession>
<gene>
    <name evidence="6" type="ORF">AB5J57_33775</name>
</gene>
<dbReference type="GO" id="GO:0003677">
    <property type="term" value="F:DNA binding"/>
    <property type="evidence" value="ECO:0007669"/>
    <property type="project" value="UniProtKB-KW"/>
</dbReference>
<dbReference type="GO" id="GO:0045892">
    <property type="term" value="P:negative regulation of DNA-templated transcription"/>
    <property type="evidence" value="ECO:0007669"/>
    <property type="project" value="TreeGrafter"/>
</dbReference>
<dbReference type="PROSITE" id="PS51077">
    <property type="entry name" value="HTH_ICLR"/>
    <property type="match status" value="1"/>
</dbReference>
<keyword evidence="1" id="KW-0805">Transcription regulation</keyword>
<dbReference type="Gene3D" id="3.30.450.40">
    <property type="match status" value="1"/>
</dbReference>